<dbReference type="InterPro" id="IPR027417">
    <property type="entry name" value="P-loop_NTPase"/>
</dbReference>
<dbReference type="InterPro" id="IPR000330">
    <property type="entry name" value="SNF2_N"/>
</dbReference>
<keyword evidence="1" id="KW-0378">Hydrolase</keyword>
<evidence type="ECO:0000313" key="6">
    <source>
        <dbReference type="Proteomes" id="UP000785679"/>
    </source>
</evidence>
<dbReference type="GO" id="GO:0043596">
    <property type="term" value="C:nuclear replication fork"/>
    <property type="evidence" value="ECO:0007669"/>
    <property type="project" value="TreeGrafter"/>
</dbReference>
<dbReference type="GO" id="GO:0016787">
    <property type="term" value="F:hydrolase activity"/>
    <property type="evidence" value="ECO:0007669"/>
    <property type="project" value="UniProtKB-KW"/>
</dbReference>
<dbReference type="PANTHER" id="PTHR45766">
    <property type="entry name" value="DNA ANNEALING HELICASE AND ENDONUCLEASE ZRANB3 FAMILY MEMBER"/>
    <property type="match status" value="1"/>
</dbReference>
<dbReference type="SMART" id="SM00487">
    <property type="entry name" value="DEXDc"/>
    <property type="match status" value="1"/>
</dbReference>
<feature type="compositionally biased region" description="Acidic residues" evidence="2">
    <location>
        <begin position="944"/>
        <end position="965"/>
    </location>
</feature>
<dbReference type="GO" id="GO:0005524">
    <property type="term" value="F:ATP binding"/>
    <property type="evidence" value="ECO:0007669"/>
    <property type="project" value="InterPro"/>
</dbReference>
<dbReference type="PROSITE" id="PS51194">
    <property type="entry name" value="HELICASE_CTER"/>
    <property type="match status" value="1"/>
</dbReference>
<protein>
    <submittedName>
        <fullName evidence="5">Uncharacterized protein</fullName>
    </submittedName>
</protein>
<dbReference type="PROSITE" id="PS51192">
    <property type="entry name" value="HELICASE_ATP_BIND_1"/>
    <property type="match status" value="1"/>
</dbReference>
<organism evidence="5 6">
    <name type="scientific">Halteria grandinella</name>
    <dbReference type="NCBI Taxonomy" id="5974"/>
    <lineage>
        <taxon>Eukaryota</taxon>
        <taxon>Sar</taxon>
        <taxon>Alveolata</taxon>
        <taxon>Ciliophora</taxon>
        <taxon>Intramacronucleata</taxon>
        <taxon>Spirotrichea</taxon>
        <taxon>Stichotrichia</taxon>
        <taxon>Sporadotrichida</taxon>
        <taxon>Halteriidae</taxon>
        <taxon>Halteria</taxon>
    </lineage>
</organism>
<dbReference type="OrthoDB" id="309679at2759"/>
<evidence type="ECO:0000256" key="1">
    <source>
        <dbReference type="ARBA" id="ARBA00022801"/>
    </source>
</evidence>
<dbReference type="Proteomes" id="UP000785679">
    <property type="component" value="Unassembled WGS sequence"/>
</dbReference>
<reference evidence="5" key="1">
    <citation type="submission" date="2019-06" db="EMBL/GenBank/DDBJ databases">
        <authorList>
            <person name="Zheng W."/>
        </authorList>
    </citation>
    <scope>NUCLEOTIDE SEQUENCE</scope>
    <source>
        <strain evidence="5">QDHG01</strain>
    </source>
</reference>
<feature type="region of interest" description="Disordered" evidence="2">
    <location>
        <begin position="929"/>
        <end position="966"/>
    </location>
</feature>
<dbReference type="SMART" id="SM00490">
    <property type="entry name" value="HELICc"/>
    <property type="match status" value="1"/>
</dbReference>
<dbReference type="GO" id="GO:0031297">
    <property type="term" value="P:replication fork processing"/>
    <property type="evidence" value="ECO:0007669"/>
    <property type="project" value="TreeGrafter"/>
</dbReference>
<dbReference type="Gene3D" id="3.40.50.10810">
    <property type="entry name" value="Tandem AAA-ATPase domain"/>
    <property type="match status" value="1"/>
</dbReference>
<dbReference type="InterPro" id="IPR038718">
    <property type="entry name" value="SNF2-like_sf"/>
</dbReference>
<feature type="compositionally biased region" description="Basic and acidic residues" evidence="2">
    <location>
        <begin position="663"/>
        <end position="673"/>
    </location>
</feature>
<feature type="region of interest" description="Disordered" evidence="2">
    <location>
        <begin position="642"/>
        <end position="690"/>
    </location>
</feature>
<dbReference type="PROSITE" id="PS50330">
    <property type="entry name" value="UIM"/>
    <property type="match status" value="1"/>
</dbReference>
<dbReference type="InterPro" id="IPR014001">
    <property type="entry name" value="Helicase_ATP-bd"/>
</dbReference>
<dbReference type="PANTHER" id="PTHR45766:SF6">
    <property type="entry name" value="SWI_SNF-RELATED MATRIX-ASSOCIATED ACTIN-DEPENDENT REGULATOR OF CHROMATIN SUBFAMILY A-LIKE PROTEIN 1"/>
    <property type="match status" value="1"/>
</dbReference>
<dbReference type="Gene3D" id="3.40.50.300">
    <property type="entry name" value="P-loop containing nucleotide triphosphate hydrolases"/>
    <property type="match status" value="1"/>
</dbReference>
<keyword evidence="6" id="KW-1185">Reference proteome</keyword>
<proteinExistence type="predicted"/>
<dbReference type="EMBL" id="RRYP01000747">
    <property type="protein sequence ID" value="TNV86910.1"/>
    <property type="molecule type" value="Genomic_DNA"/>
</dbReference>
<dbReference type="Pfam" id="PF00176">
    <property type="entry name" value="SNF2-rel_dom"/>
    <property type="match status" value="1"/>
</dbReference>
<dbReference type="SUPFAM" id="SSF52540">
    <property type="entry name" value="P-loop containing nucleoside triphosphate hydrolases"/>
    <property type="match status" value="2"/>
</dbReference>
<evidence type="ECO:0000259" key="3">
    <source>
        <dbReference type="PROSITE" id="PS51192"/>
    </source>
</evidence>
<name>A0A8J8P6D0_HALGN</name>
<evidence type="ECO:0000259" key="4">
    <source>
        <dbReference type="PROSITE" id="PS51194"/>
    </source>
</evidence>
<dbReference type="InterPro" id="IPR049730">
    <property type="entry name" value="SNF2/RAD54-like_C"/>
</dbReference>
<evidence type="ECO:0000313" key="5">
    <source>
        <dbReference type="EMBL" id="TNV86910.1"/>
    </source>
</evidence>
<dbReference type="Pfam" id="PF00271">
    <property type="entry name" value="Helicase_C"/>
    <property type="match status" value="1"/>
</dbReference>
<dbReference type="CDD" id="cd18793">
    <property type="entry name" value="SF2_C_SNF"/>
    <property type="match status" value="1"/>
</dbReference>
<gene>
    <name evidence="5" type="ORF">FGO68_gene11858</name>
</gene>
<evidence type="ECO:0000256" key="2">
    <source>
        <dbReference type="SAM" id="MobiDB-lite"/>
    </source>
</evidence>
<dbReference type="CDD" id="cd18010">
    <property type="entry name" value="DEXHc_HARP_SMARCAL1"/>
    <property type="match status" value="1"/>
</dbReference>
<comment type="caution">
    <text evidence="5">The sequence shown here is derived from an EMBL/GenBank/DDBJ whole genome shotgun (WGS) entry which is preliminary data.</text>
</comment>
<dbReference type="InterPro" id="IPR003903">
    <property type="entry name" value="UIM_dom"/>
</dbReference>
<dbReference type="InterPro" id="IPR001650">
    <property type="entry name" value="Helicase_C-like"/>
</dbReference>
<feature type="domain" description="Helicase C-terminal" evidence="4">
    <location>
        <begin position="478"/>
        <end position="629"/>
    </location>
</feature>
<dbReference type="GO" id="GO:0006281">
    <property type="term" value="P:DNA repair"/>
    <property type="evidence" value="ECO:0007669"/>
    <property type="project" value="TreeGrafter"/>
</dbReference>
<dbReference type="AlphaFoldDB" id="A0A8J8P6D0"/>
<sequence>MLMQDYRTKMKIKQNKRIQGIVNTQLSSQFSALYKSGELSYEPGSIYDPTVFVRLNGSRFINFEMVGVNKFEITTNTALATDIMKIVQCQSVFDYDVKDNAWILPITCYNDVLQEVRSLVETKKEISVSEISQIAFDLLDYPIPFTSPNIKPIIKYNYQSDITFKPRLGSLPPQLFQKLYNFQKVGIQFGLDHHCRMLLGDEMGVGKTVQAISLSYLYQRDWPVLIIAPSSLKFTWKDEILNWLPEKVKSHHIQVIQKESQDFYSPQYMYYIISYSLAWKMSGLLLKLNFQFVIIDEAHYLKSREAKRSQHLLPVIMRAKRILLLTGTPLLARPSEVYNLLKILRPDVFRSFKEFGFRYCNPRENIFGVDWTGSSNMKELHLLLEKALMIRRLKQEVLFELPAKRRQKIIVQVEDKYQRKIAKHLKSVKKWEQQIEEDFQTLDTLESIVSRQDEDKSSLLLRAYTMTGTAKVKGVISFIETLIDNKAKFILFAHHYDVLDQLEDFVVRKCVSYIRIDGRIDNKKRHEAVKKFQTDPICSVALLSLTASSQGITLTAASTVVFAEMNWTPGIMVQAEDRAHRIGQTSSVMVYYIYGEGTLDRLIYPRLQCKSQVISSIVDGKKKNSFQLDALERIDAANERKRRIPEQVNNDYNDIVNPANSDESDKSDNEAKSKKPQRGKRQVVSGSGDGIPIIPELIQYNDSFEIDPNRRHTKQREKIYECFRKLRLGSQKNAKMQSNINDYFFNQNKDISENDIEMFKQLRFEKIREKQIQQNNPSSQLYSLQSYNPFISTTQTQQNQLNLDLEEQYLEQTADNEILPKPPLFLYDEDVENVPQDDQNEYDQAVEESMRELQERDPQKVFYEIKQKKKRLIRETDPTRYMKLKPPPLPQMRPRIMHHMNRGFRRHNKRWRKKYARWRRHLYEGGKTLVVNEPQQTTIKEATEREEEDNGDEEEQQEPEEEDEETIKMRERFDQINIPANICDEEVPIPKEEVVRQLTPPKPKESDKIVEKMMNEISYLIFRLLQIPRQLKLLKKRSGNLTLSILQKLQNQLWCKRNQYSRILTSNLRIKNQIIILNQKSDSHKMNASLSLLQKHGAINPY</sequence>
<feature type="domain" description="Helicase ATP-binding" evidence="3">
    <location>
        <begin position="188"/>
        <end position="347"/>
    </location>
</feature>
<accession>A0A8J8P6D0</accession>